<dbReference type="Proteomes" id="UP000682733">
    <property type="component" value="Unassembled WGS sequence"/>
</dbReference>
<evidence type="ECO:0000313" key="2">
    <source>
        <dbReference type="EMBL" id="CAF1442819.1"/>
    </source>
</evidence>
<dbReference type="Proteomes" id="UP000663829">
    <property type="component" value="Unassembled WGS sequence"/>
</dbReference>
<accession>A0A815NTT7</accession>
<evidence type="ECO:0000313" key="1">
    <source>
        <dbReference type="EMBL" id="CAF1015898.1"/>
    </source>
</evidence>
<keyword evidence="5" id="KW-1185">Reference proteome</keyword>
<dbReference type="EMBL" id="CAJNOQ010019083">
    <property type="protein sequence ID" value="CAF1442819.1"/>
    <property type="molecule type" value="Genomic_DNA"/>
</dbReference>
<dbReference type="EMBL" id="CAJOBC010084524">
    <property type="protein sequence ID" value="CAF4318357.1"/>
    <property type="molecule type" value="Genomic_DNA"/>
</dbReference>
<reference evidence="2" key="1">
    <citation type="submission" date="2021-02" db="EMBL/GenBank/DDBJ databases">
        <authorList>
            <person name="Nowell W R."/>
        </authorList>
    </citation>
    <scope>NUCLEOTIDE SEQUENCE</scope>
</reference>
<dbReference type="AlphaFoldDB" id="A0A815NTT7"/>
<evidence type="ECO:0000313" key="5">
    <source>
        <dbReference type="Proteomes" id="UP000663829"/>
    </source>
</evidence>
<dbReference type="EMBL" id="CAJOBA010006846">
    <property type="protein sequence ID" value="CAF3784965.1"/>
    <property type="molecule type" value="Genomic_DNA"/>
</dbReference>
<dbReference type="Proteomes" id="UP000681722">
    <property type="component" value="Unassembled WGS sequence"/>
</dbReference>
<dbReference type="Proteomes" id="UP000677228">
    <property type="component" value="Unassembled WGS sequence"/>
</dbReference>
<protein>
    <submittedName>
        <fullName evidence="2">Uncharacterized protein</fullName>
    </submittedName>
</protein>
<name>A0A815NTT7_9BILA</name>
<evidence type="ECO:0000313" key="4">
    <source>
        <dbReference type="EMBL" id="CAF4318357.1"/>
    </source>
</evidence>
<organism evidence="2 5">
    <name type="scientific">Didymodactylos carnosus</name>
    <dbReference type="NCBI Taxonomy" id="1234261"/>
    <lineage>
        <taxon>Eukaryota</taxon>
        <taxon>Metazoa</taxon>
        <taxon>Spiralia</taxon>
        <taxon>Gnathifera</taxon>
        <taxon>Rotifera</taxon>
        <taxon>Eurotatoria</taxon>
        <taxon>Bdelloidea</taxon>
        <taxon>Philodinida</taxon>
        <taxon>Philodinidae</taxon>
        <taxon>Didymodactylos</taxon>
    </lineage>
</organism>
<dbReference type="EMBL" id="CAJNOK010006837">
    <property type="protein sequence ID" value="CAF1015898.1"/>
    <property type="molecule type" value="Genomic_DNA"/>
</dbReference>
<comment type="caution">
    <text evidence="2">The sequence shown here is derived from an EMBL/GenBank/DDBJ whole genome shotgun (WGS) entry which is preliminary data.</text>
</comment>
<gene>
    <name evidence="2" type="ORF">GPM918_LOCUS34435</name>
    <name evidence="1" type="ORF">OVA965_LOCUS15280</name>
    <name evidence="4" type="ORF">SRO942_LOCUS35132</name>
    <name evidence="3" type="ORF">TMI583_LOCUS15286</name>
</gene>
<sequence>MHGLPHSPSPAIKSPMKMRAAFDISGTPSGCNGRDGKRVFTRVIKTLEQLKSPYQKIKLIREYIDDNAFDRKNKPYTYSVKYEDKELVAKVVDMTIVFKACIPAADMIRLHSPY</sequence>
<proteinExistence type="predicted"/>
<evidence type="ECO:0000313" key="3">
    <source>
        <dbReference type="EMBL" id="CAF3784965.1"/>
    </source>
</evidence>